<reference evidence="2 3" key="1">
    <citation type="submission" date="2020-08" db="EMBL/GenBank/DDBJ databases">
        <title>Sequencing the genomes of 1000 actinobacteria strains.</title>
        <authorList>
            <person name="Klenk H.-P."/>
        </authorList>
    </citation>
    <scope>NUCLEOTIDE SEQUENCE [LARGE SCALE GENOMIC DNA]</scope>
    <source>
        <strain evidence="2 3">DSM 46887</strain>
    </source>
</reference>
<dbReference type="SUPFAM" id="SSF47598">
    <property type="entry name" value="Ribbon-helix-helix"/>
    <property type="match status" value="1"/>
</dbReference>
<accession>A0A7W9IE42</accession>
<feature type="region of interest" description="Disordered" evidence="1">
    <location>
        <begin position="38"/>
        <end position="61"/>
    </location>
</feature>
<dbReference type="Proteomes" id="UP000540685">
    <property type="component" value="Unassembled WGS sequence"/>
</dbReference>
<dbReference type="GO" id="GO:0006355">
    <property type="term" value="P:regulation of DNA-templated transcription"/>
    <property type="evidence" value="ECO:0007669"/>
    <property type="project" value="InterPro"/>
</dbReference>
<gene>
    <name evidence="2" type="ORF">F4562_002109</name>
</gene>
<keyword evidence="3" id="KW-1185">Reference proteome</keyword>
<comment type="caution">
    <text evidence="2">The sequence shown here is derived from an EMBL/GenBank/DDBJ whole genome shotgun (WGS) entry which is preliminary data.</text>
</comment>
<sequence>MTVSITLSPQDAFFLEEHVSRKHAGSRSAAVREAIRLLRQSSREDRTASSPSRERECGAPP</sequence>
<evidence type="ECO:0000256" key="1">
    <source>
        <dbReference type="SAM" id="MobiDB-lite"/>
    </source>
</evidence>
<dbReference type="EMBL" id="JACHMP010000001">
    <property type="protein sequence ID" value="MBB5819047.1"/>
    <property type="molecule type" value="Genomic_DNA"/>
</dbReference>
<dbReference type="CDD" id="cd22231">
    <property type="entry name" value="RHH_NikR_HicB-like"/>
    <property type="match status" value="1"/>
</dbReference>
<protein>
    <submittedName>
        <fullName evidence="2">Arc/MetJ-type ribon-helix-helix transcriptional regulator</fullName>
    </submittedName>
</protein>
<dbReference type="AlphaFoldDB" id="A0A7W9IE42"/>
<dbReference type="InterPro" id="IPR010985">
    <property type="entry name" value="Ribbon_hlx_hlx"/>
</dbReference>
<organism evidence="2 3">
    <name type="scientific">Streptosporangium becharense</name>
    <dbReference type="NCBI Taxonomy" id="1816182"/>
    <lineage>
        <taxon>Bacteria</taxon>
        <taxon>Bacillati</taxon>
        <taxon>Actinomycetota</taxon>
        <taxon>Actinomycetes</taxon>
        <taxon>Streptosporangiales</taxon>
        <taxon>Streptosporangiaceae</taxon>
        <taxon>Streptosporangium</taxon>
    </lineage>
</organism>
<name>A0A7W9IE42_9ACTN</name>
<evidence type="ECO:0000313" key="2">
    <source>
        <dbReference type="EMBL" id="MBB5819047.1"/>
    </source>
</evidence>
<evidence type="ECO:0000313" key="3">
    <source>
        <dbReference type="Proteomes" id="UP000540685"/>
    </source>
</evidence>
<proteinExistence type="predicted"/>